<dbReference type="Gene3D" id="3.20.20.70">
    <property type="entry name" value="Aldolase class I"/>
    <property type="match status" value="1"/>
</dbReference>
<keyword evidence="10 12" id="KW-0456">Lyase</keyword>
<dbReference type="UniPathway" id="UPA00344"/>
<dbReference type="PANTHER" id="PTHR22960:SF0">
    <property type="entry name" value="MOLYBDENUM COFACTOR BIOSYNTHESIS PROTEIN 1"/>
    <property type="match status" value="1"/>
</dbReference>
<dbReference type="InterPro" id="IPR006638">
    <property type="entry name" value="Elp3/MiaA/NifB-like_rSAM"/>
</dbReference>
<keyword evidence="7 12" id="KW-0411">Iron-sulfur</keyword>
<feature type="binding site" evidence="12">
    <location>
        <position position="97"/>
    </location>
    <ligand>
        <name>GTP</name>
        <dbReference type="ChEBI" id="CHEBI:37565"/>
    </ligand>
</feature>
<feature type="domain" description="Radical SAM core" evidence="13">
    <location>
        <begin position="7"/>
        <end position="222"/>
    </location>
</feature>
<comment type="similarity">
    <text evidence="12">Belongs to the radical SAM superfamily. MoaA family.</text>
</comment>
<reference evidence="14 15" key="1">
    <citation type="submission" date="2019-03" db="EMBL/GenBank/DDBJ databases">
        <title>Genomic Encyclopedia of Type Strains, Phase IV (KMG-IV): sequencing the most valuable type-strain genomes for metagenomic binning, comparative biology and taxonomic classification.</title>
        <authorList>
            <person name="Goeker M."/>
        </authorList>
    </citation>
    <scope>NUCLEOTIDE SEQUENCE [LARGE SCALE GENOMIC DNA]</scope>
    <source>
        <strain evidence="14 15">DSM 15969</strain>
    </source>
</reference>
<feature type="binding site" evidence="12">
    <location>
        <position position="16"/>
    </location>
    <ligand>
        <name>GTP</name>
        <dbReference type="ChEBI" id="CHEBI:37565"/>
    </ligand>
</feature>
<dbReference type="SFLD" id="SFLDG01386">
    <property type="entry name" value="main_SPASM_domain-containing"/>
    <property type="match status" value="1"/>
</dbReference>
<gene>
    <name evidence="12" type="primary">moaA</name>
    <name evidence="14" type="ORF">EV210_105215</name>
</gene>
<dbReference type="OrthoDB" id="9763993at2"/>
<evidence type="ECO:0000256" key="1">
    <source>
        <dbReference type="ARBA" id="ARBA00012167"/>
    </source>
</evidence>
<evidence type="ECO:0000256" key="12">
    <source>
        <dbReference type="HAMAP-Rule" id="MF_01225"/>
    </source>
</evidence>
<keyword evidence="3 12" id="KW-0949">S-adenosyl-L-methionine</keyword>
<feature type="binding site" evidence="12">
    <location>
        <position position="66"/>
    </location>
    <ligand>
        <name>GTP</name>
        <dbReference type="ChEBI" id="CHEBI:37565"/>
    </ligand>
</feature>
<evidence type="ECO:0000256" key="10">
    <source>
        <dbReference type="ARBA" id="ARBA00023239"/>
    </source>
</evidence>
<dbReference type="GO" id="GO:0061798">
    <property type="term" value="F:GTP 3',8'-cyclase activity"/>
    <property type="evidence" value="ECO:0007669"/>
    <property type="project" value="UniProtKB-UniRule"/>
</dbReference>
<dbReference type="HAMAP" id="MF_01225_B">
    <property type="entry name" value="MoaA_B"/>
    <property type="match status" value="1"/>
</dbReference>
<keyword evidence="4 12" id="KW-0479">Metal-binding</keyword>
<protein>
    <recommendedName>
        <fullName evidence="1 12">GTP 3',8-cyclase</fullName>
        <ecNumber evidence="1 12">4.1.99.22</ecNumber>
    </recommendedName>
    <alternativeName>
        <fullName evidence="12">Molybdenum cofactor biosynthesis protein A</fullName>
    </alternativeName>
</protein>
<evidence type="ECO:0000259" key="13">
    <source>
        <dbReference type="PROSITE" id="PS51918"/>
    </source>
</evidence>
<dbReference type="NCBIfam" id="TIGR02666">
    <property type="entry name" value="moaA"/>
    <property type="match status" value="1"/>
</dbReference>
<name>A0A4R1PYJ9_9FIRM</name>
<dbReference type="Pfam" id="PF04055">
    <property type="entry name" value="Radical_SAM"/>
    <property type="match status" value="1"/>
</dbReference>
<dbReference type="InterPro" id="IPR013483">
    <property type="entry name" value="MoaA"/>
</dbReference>
<dbReference type="GO" id="GO:0006777">
    <property type="term" value="P:Mo-molybdopterin cofactor biosynthetic process"/>
    <property type="evidence" value="ECO:0007669"/>
    <property type="project" value="UniProtKB-UniRule"/>
</dbReference>
<dbReference type="GO" id="GO:0051539">
    <property type="term" value="F:4 iron, 4 sulfur cluster binding"/>
    <property type="evidence" value="ECO:0007669"/>
    <property type="project" value="UniProtKB-UniRule"/>
</dbReference>
<evidence type="ECO:0000256" key="4">
    <source>
        <dbReference type="ARBA" id="ARBA00022723"/>
    </source>
</evidence>
<dbReference type="InterPro" id="IPR050105">
    <property type="entry name" value="MoCo_biosynth_MoaA/MoaC"/>
</dbReference>
<dbReference type="InterPro" id="IPR040064">
    <property type="entry name" value="MoaA-like"/>
</dbReference>
<sequence length="323" mass="36495">MAEMYDQLGRHIHYLRIAVTDRCNFRCQYCMPSDGVEWLDHHKILRYEELIRLISVFAALGIDKVRITGGEPLVRKGLLAFLRKVVRIPGIREVGLTTNGSLLEEHALSLQQAGVKRINVSLDTLKRDRFIRLTGQDRLNQVLAGIQKAQEAGLTPVKLNMVVMKGVNADEIADMASFAIRNHYQVRFIEYMPFRAGQDYLFTAAQMKQQLVDAGFTRLVPELGGSCPAKIYRIPESQGSIGFITPVSQHFCASCNRIRITPDGCLKPCLLSNEEYSLRDQLRSGVSDQELGEQIKQIIWNKPHQQFFTKGQESGRCMSRIGG</sequence>
<feature type="binding site" evidence="12">
    <location>
        <position position="269"/>
    </location>
    <ligand>
        <name>[4Fe-4S] cluster</name>
        <dbReference type="ChEBI" id="CHEBI:49883"/>
        <label>2</label>
        <note>4Fe-4S-substrate</note>
    </ligand>
</feature>
<keyword evidence="9 12" id="KW-0501">Molybdenum cofactor biosynthesis</keyword>
<keyword evidence="5 12" id="KW-0547">Nucleotide-binding</keyword>
<dbReference type="SFLD" id="SFLDG01383">
    <property type="entry name" value="cyclic_pyranopterin_phosphate"/>
    <property type="match status" value="1"/>
</dbReference>
<dbReference type="CDD" id="cd01335">
    <property type="entry name" value="Radical_SAM"/>
    <property type="match status" value="1"/>
</dbReference>
<comment type="catalytic activity">
    <reaction evidence="11 12">
        <text>GTP + AH2 + S-adenosyl-L-methionine = (8S)-3',8-cyclo-7,8-dihydroguanosine 5'-triphosphate + 5'-deoxyadenosine + L-methionine + A + H(+)</text>
        <dbReference type="Rhea" id="RHEA:49576"/>
        <dbReference type="ChEBI" id="CHEBI:13193"/>
        <dbReference type="ChEBI" id="CHEBI:15378"/>
        <dbReference type="ChEBI" id="CHEBI:17319"/>
        <dbReference type="ChEBI" id="CHEBI:17499"/>
        <dbReference type="ChEBI" id="CHEBI:37565"/>
        <dbReference type="ChEBI" id="CHEBI:57844"/>
        <dbReference type="ChEBI" id="CHEBI:59789"/>
        <dbReference type="ChEBI" id="CHEBI:131766"/>
        <dbReference type="EC" id="4.1.99.22"/>
    </reaction>
</comment>
<dbReference type="SUPFAM" id="SSF102114">
    <property type="entry name" value="Radical SAM enzymes"/>
    <property type="match status" value="1"/>
</dbReference>
<feature type="binding site" evidence="12">
    <location>
        <position position="158"/>
    </location>
    <ligand>
        <name>GTP</name>
        <dbReference type="ChEBI" id="CHEBI:37565"/>
    </ligand>
</feature>
<feature type="binding site" evidence="12">
    <location>
        <position position="23"/>
    </location>
    <ligand>
        <name>[4Fe-4S] cluster</name>
        <dbReference type="ChEBI" id="CHEBI:49883"/>
        <label>1</label>
        <note>4Fe-4S-S-AdoMet</note>
    </ligand>
</feature>
<accession>A0A4R1PYJ9</accession>
<comment type="function">
    <text evidence="12">Catalyzes the cyclization of GTP to (8S)-3',8-cyclo-7,8-dihydroguanosine 5'-triphosphate.</text>
</comment>
<evidence type="ECO:0000256" key="5">
    <source>
        <dbReference type="ARBA" id="ARBA00022741"/>
    </source>
</evidence>
<dbReference type="EMBL" id="SLUI01000005">
    <property type="protein sequence ID" value="TCL37779.1"/>
    <property type="molecule type" value="Genomic_DNA"/>
</dbReference>
<keyword evidence="6 12" id="KW-0408">Iron</keyword>
<feature type="binding site" evidence="12">
    <location>
        <position position="192"/>
    </location>
    <ligand>
        <name>S-adenosyl-L-methionine</name>
        <dbReference type="ChEBI" id="CHEBI:59789"/>
    </ligand>
</feature>
<dbReference type="Proteomes" id="UP000295063">
    <property type="component" value="Unassembled WGS sequence"/>
</dbReference>
<evidence type="ECO:0000256" key="9">
    <source>
        <dbReference type="ARBA" id="ARBA00023150"/>
    </source>
</evidence>
<evidence type="ECO:0000256" key="2">
    <source>
        <dbReference type="ARBA" id="ARBA00022485"/>
    </source>
</evidence>
<dbReference type="InterPro" id="IPR010505">
    <property type="entry name" value="MoaA_twitch"/>
</dbReference>
<feature type="binding site" evidence="12">
    <location>
        <begin position="257"/>
        <end position="259"/>
    </location>
    <ligand>
        <name>GTP</name>
        <dbReference type="ChEBI" id="CHEBI:37565"/>
    </ligand>
</feature>
<feature type="binding site" evidence="12">
    <location>
        <position position="30"/>
    </location>
    <ligand>
        <name>[4Fe-4S] cluster</name>
        <dbReference type="ChEBI" id="CHEBI:49883"/>
        <label>1</label>
        <note>4Fe-4S-S-AdoMet</note>
    </ligand>
</feature>
<keyword evidence="15" id="KW-1185">Reference proteome</keyword>
<feature type="binding site" evidence="12">
    <location>
        <position position="70"/>
    </location>
    <ligand>
        <name>S-adenosyl-L-methionine</name>
        <dbReference type="ChEBI" id="CHEBI:59789"/>
    </ligand>
</feature>
<feature type="binding site" evidence="12">
    <location>
        <position position="29"/>
    </location>
    <ligand>
        <name>S-adenosyl-L-methionine</name>
        <dbReference type="ChEBI" id="CHEBI:59789"/>
    </ligand>
</feature>
<keyword evidence="2 12" id="KW-0004">4Fe-4S</keyword>
<comment type="caution">
    <text evidence="14">The sequence shown here is derived from an EMBL/GenBank/DDBJ whole genome shotgun (WGS) entry which is preliminary data.</text>
</comment>
<feature type="binding site" evidence="12">
    <location>
        <position position="27"/>
    </location>
    <ligand>
        <name>[4Fe-4S] cluster</name>
        <dbReference type="ChEBI" id="CHEBI:49883"/>
        <label>1</label>
        <note>4Fe-4S-S-AdoMet</note>
    </ligand>
</feature>
<dbReference type="NCBIfam" id="NF001199">
    <property type="entry name" value="PRK00164.2-1"/>
    <property type="match status" value="1"/>
</dbReference>
<dbReference type="GO" id="GO:0061799">
    <property type="term" value="F:cyclic pyranopterin monophosphate synthase activity"/>
    <property type="evidence" value="ECO:0007669"/>
    <property type="project" value="TreeGrafter"/>
</dbReference>
<evidence type="ECO:0000256" key="3">
    <source>
        <dbReference type="ARBA" id="ARBA00022691"/>
    </source>
</evidence>
<dbReference type="GO" id="GO:0046872">
    <property type="term" value="F:metal ion binding"/>
    <property type="evidence" value="ECO:0007669"/>
    <property type="project" value="UniProtKB-KW"/>
</dbReference>
<dbReference type="Pfam" id="PF06463">
    <property type="entry name" value="Mob_synth_C"/>
    <property type="match status" value="1"/>
</dbReference>
<feature type="binding site" evidence="12">
    <location>
        <position position="121"/>
    </location>
    <ligand>
        <name>S-adenosyl-L-methionine</name>
        <dbReference type="ChEBI" id="CHEBI:59789"/>
    </ligand>
</feature>
<evidence type="ECO:0000313" key="14">
    <source>
        <dbReference type="EMBL" id="TCL37779.1"/>
    </source>
</evidence>
<dbReference type="InterPro" id="IPR007197">
    <property type="entry name" value="rSAM"/>
</dbReference>
<proteinExistence type="inferred from homology"/>
<feature type="binding site" evidence="12">
    <location>
        <position position="252"/>
    </location>
    <ligand>
        <name>[4Fe-4S] cluster</name>
        <dbReference type="ChEBI" id="CHEBI:49883"/>
        <label>2</label>
        <note>4Fe-4S-substrate</note>
    </ligand>
</feature>
<keyword evidence="8 12" id="KW-0342">GTP-binding</keyword>
<evidence type="ECO:0000256" key="7">
    <source>
        <dbReference type="ARBA" id="ARBA00023014"/>
    </source>
</evidence>
<dbReference type="PROSITE" id="PS51918">
    <property type="entry name" value="RADICAL_SAM"/>
    <property type="match status" value="1"/>
</dbReference>
<dbReference type="PANTHER" id="PTHR22960">
    <property type="entry name" value="MOLYBDOPTERIN COFACTOR SYNTHESIS PROTEIN A"/>
    <property type="match status" value="1"/>
</dbReference>
<dbReference type="SFLD" id="SFLDG01067">
    <property type="entry name" value="SPASM/twitch_domain_containing"/>
    <property type="match status" value="1"/>
</dbReference>
<dbReference type="GO" id="GO:1904047">
    <property type="term" value="F:S-adenosyl-L-methionine binding"/>
    <property type="evidence" value="ECO:0007669"/>
    <property type="project" value="UniProtKB-UniRule"/>
</dbReference>
<dbReference type="SMART" id="SM00729">
    <property type="entry name" value="Elp3"/>
    <property type="match status" value="1"/>
</dbReference>
<dbReference type="InterPro" id="IPR013785">
    <property type="entry name" value="Aldolase_TIM"/>
</dbReference>
<comment type="pathway">
    <text evidence="12">Cofactor biosynthesis; molybdopterin biosynthesis.</text>
</comment>
<dbReference type="GO" id="GO:0005525">
    <property type="term" value="F:GTP binding"/>
    <property type="evidence" value="ECO:0007669"/>
    <property type="project" value="UniProtKB-UniRule"/>
</dbReference>
<comment type="subunit">
    <text evidence="12">Monomer and homodimer.</text>
</comment>
<dbReference type="InterPro" id="IPR000385">
    <property type="entry name" value="MoaA_NifB_PqqE_Fe-S-bd_CS"/>
</dbReference>
<dbReference type="EC" id="4.1.99.22" evidence="1 12"/>
<dbReference type="CDD" id="cd21117">
    <property type="entry name" value="Twitch_MoaA"/>
    <property type="match status" value="1"/>
</dbReference>
<dbReference type="PROSITE" id="PS01305">
    <property type="entry name" value="MOAA_NIFB_PQQE"/>
    <property type="match status" value="1"/>
</dbReference>
<evidence type="ECO:0000256" key="8">
    <source>
        <dbReference type="ARBA" id="ARBA00023134"/>
    </source>
</evidence>
<organism evidence="14 15">
    <name type="scientific">Anaerospora hongkongensis</name>
    <dbReference type="NCBI Taxonomy" id="244830"/>
    <lineage>
        <taxon>Bacteria</taxon>
        <taxon>Bacillati</taxon>
        <taxon>Bacillota</taxon>
        <taxon>Negativicutes</taxon>
        <taxon>Selenomonadales</taxon>
        <taxon>Sporomusaceae</taxon>
        <taxon>Anaerospora</taxon>
    </lineage>
</organism>
<dbReference type="InterPro" id="IPR058240">
    <property type="entry name" value="rSAM_sf"/>
</dbReference>
<evidence type="ECO:0000313" key="15">
    <source>
        <dbReference type="Proteomes" id="UP000295063"/>
    </source>
</evidence>
<dbReference type="SFLD" id="SFLDS00029">
    <property type="entry name" value="Radical_SAM"/>
    <property type="match status" value="1"/>
</dbReference>
<evidence type="ECO:0000256" key="6">
    <source>
        <dbReference type="ARBA" id="ARBA00023004"/>
    </source>
</evidence>
<comment type="cofactor">
    <cofactor evidence="12">
        <name>[4Fe-4S] cluster</name>
        <dbReference type="ChEBI" id="CHEBI:49883"/>
    </cofactor>
    <text evidence="12">Binds 2 [4Fe-4S] clusters. Binds 1 [4Fe-4S] cluster coordinated with 3 cysteines and an exchangeable S-adenosyl-L-methionine and 1 [4Fe-4S] cluster coordinated with 3 cysteines and the GTP-derived substrate.</text>
</comment>
<feature type="binding site" evidence="12">
    <location>
        <position position="255"/>
    </location>
    <ligand>
        <name>[4Fe-4S] cluster</name>
        <dbReference type="ChEBI" id="CHEBI:49883"/>
        <label>2</label>
        <note>4Fe-4S-substrate</note>
    </ligand>
</feature>
<dbReference type="RefSeq" id="WP_132078875.1">
    <property type="nucleotide sequence ID" value="NZ_SLUI01000005.1"/>
</dbReference>
<evidence type="ECO:0000256" key="11">
    <source>
        <dbReference type="ARBA" id="ARBA00048697"/>
    </source>
</evidence>
<dbReference type="AlphaFoldDB" id="A0A4R1PYJ9"/>